<feature type="domain" description="Major facilitator superfamily (MFS) profile" evidence="8">
    <location>
        <begin position="16"/>
        <end position="401"/>
    </location>
</feature>
<dbReference type="InterPro" id="IPR020846">
    <property type="entry name" value="MFS_dom"/>
</dbReference>
<evidence type="ECO:0000256" key="5">
    <source>
        <dbReference type="ARBA" id="ARBA00022989"/>
    </source>
</evidence>
<keyword evidence="4 7" id="KW-0812">Transmembrane</keyword>
<evidence type="ECO:0000256" key="2">
    <source>
        <dbReference type="ARBA" id="ARBA00022448"/>
    </source>
</evidence>
<feature type="transmembrane region" description="Helical" evidence="7">
    <location>
        <begin position="183"/>
        <end position="200"/>
    </location>
</feature>
<feature type="transmembrane region" description="Helical" evidence="7">
    <location>
        <begin position="290"/>
        <end position="311"/>
    </location>
</feature>
<gene>
    <name evidence="9" type="ORF">NOCA250080</name>
</gene>
<dbReference type="EMBL" id="CZKA01000045">
    <property type="protein sequence ID" value="CUR58480.1"/>
    <property type="molecule type" value="Genomic_DNA"/>
</dbReference>
<feature type="transmembrane region" description="Helical" evidence="7">
    <location>
        <begin position="317"/>
        <end position="335"/>
    </location>
</feature>
<dbReference type="PANTHER" id="PTHR23513:SF11">
    <property type="entry name" value="STAPHYLOFERRIN A TRANSPORTER"/>
    <property type="match status" value="1"/>
</dbReference>
<organism evidence="9">
    <name type="scientific">metagenome</name>
    <dbReference type="NCBI Taxonomy" id="256318"/>
    <lineage>
        <taxon>unclassified sequences</taxon>
        <taxon>metagenomes</taxon>
    </lineage>
</organism>
<dbReference type="AlphaFoldDB" id="A0A2P2C937"/>
<sequence length="422" mass="44222">MRRRLRATFAALSVRNFRLFVVGQLVSNVGTWMQKLAQGWLILDLTGSGTWLGAIVAVQHLPTLVIGPFAGVLADRHGRRAILLLTGTAGAIPALVLGVLTLTDRASIQLVFILALVVGLLDALETPARQALPSDLVPIRLLSNAVTLSNVVQNMGKAVGPAIAGVLISVVGLPLTFLVNSVSFLAVVCALLLMSPEAFVNRHRVVRARGQVREGLRHVRSTPELFGPMMLLAVAGLLALNFQVLLLLLARTTFGGGSAEAGYLLAALGAGSVVGGLVLAGVLRATRSRIIYAALVLSALFVLTGLAPSYWSALCLVFVLGSATVAFKTLVSTWLQLRSGPEMRGRVMSLLVVCSAGMSPLGAPLMGWAASTFGTRATFIVIGVCVAAAAVVCRAYLGAARSSAEDSVRRTKACAVQEVKEM</sequence>
<feature type="transmembrane region" description="Helical" evidence="7">
    <location>
        <begin position="225"/>
        <end position="249"/>
    </location>
</feature>
<evidence type="ECO:0000256" key="3">
    <source>
        <dbReference type="ARBA" id="ARBA00022475"/>
    </source>
</evidence>
<dbReference type="PANTHER" id="PTHR23513">
    <property type="entry name" value="INTEGRAL MEMBRANE EFFLUX PROTEIN-RELATED"/>
    <property type="match status" value="1"/>
</dbReference>
<keyword evidence="5 7" id="KW-1133">Transmembrane helix</keyword>
<feature type="transmembrane region" description="Helical" evidence="7">
    <location>
        <begin position="158"/>
        <end position="177"/>
    </location>
</feature>
<accession>A0A2P2C937</accession>
<evidence type="ECO:0000256" key="6">
    <source>
        <dbReference type="ARBA" id="ARBA00023136"/>
    </source>
</evidence>
<feature type="transmembrane region" description="Helical" evidence="7">
    <location>
        <begin position="106"/>
        <end position="124"/>
    </location>
</feature>
<dbReference type="Pfam" id="PF05977">
    <property type="entry name" value="MFS_3"/>
    <property type="match status" value="1"/>
</dbReference>
<dbReference type="Gene3D" id="1.20.1250.20">
    <property type="entry name" value="MFS general substrate transporter like domains"/>
    <property type="match status" value="1"/>
</dbReference>
<feature type="transmembrane region" description="Helical" evidence="7">
    <location>
        <begin position="51"/>
        <end position="74"/>
    </location>
</feature>
<evidence type="ECO:0000256" key="7">
    <source>
        <dbReference type="SAM" id="Phobius"/>
    </source>
</evidence>
<dbReference type="GO" id="GO:0022857">
    <property type="term" value="F:transmembrane transporter activity"/>
    <property type="evidence" value="ECO:0007669"/>
    <property type="project" value="InterPro"/>
</dbReference>
<name>A0A2P2C937_9ZZZZ</name>
<dbReference type="PROSITE" id="PS50850">
    <property type="entry name" value="MFS"/>
    <property type="match status" value="1"/>
</dbReference>
<dbReference type="InterPro" id="IPR036259">
    <property type="entry name" value="MFS_trans_sf"/>
</dbReference>
<feature type="transmembrane region" description="Helical" evidence="7">
    <location>
        <begin position="347"/>
        <end position="371"/>
    </location>
</feature>
<dbReference type="GO" id="GO:0005886">
    <property type="term" value="C:plasma membrane"/>
    <property type="evidence" value="ECO:0007669"/>
    <property type="project" value="UniProtKB-SubCell"/>
</dbReference>
<comment type="subcellular location">
    <subcellularLocation>
        <location evidence="1">Cell membrane</location>
        <topology evidence="1">Multi-pass membrane protein</topology>
    </subcellularLocation>
</comment>
<keyword evidence="6 7" id="KW-0472">Membrane</keyword>
<feature type="transmembrane region" description="Helical" evidence="7">
    <location>
        <begin position="81"/>
        <end position="100"/>
    </location>
</feature>
<dbReference type="InterPro" id="IPR010290">
    <property type="entry name" value="TM_effector"/>
</dbReference>
<feature type="transmembrane region" description="Helical" evidence="7">
    <location>
        <begin position="261"/>
        <end position="283"/>
    </location>
</feature>
<keyword evidence="3" id="KW-1003">Cell membrane</keyword>
<feature type="transmembrane region" description="Helical" evidence="7">
    <location>
        <begin position="377"/>
        <end position="397"/>
    </location>
</feature>
<proteinExistence type="predicted"/>
<keyword evidence="2" id="KW-0813">Transport</keyword>
<evidence type="ECO:0000259" key="8">
    <source>
        <dbReference type="PROSITE" id="PS50850"/>
    </source>
</evidence>
<dbReference type="CDD" id="cd06173">
    <property type="entry name" value="MFS_MefA_like"/>
    <property type="match status" value="1"/>
</dbReference>
<protein>
    <recommendedName>
        <fullName evidence="8">Major facilitator superfamily (MFS) profile domain-containing protein</fullName>
    </recommendedName>
</protein>
<evidence type="ECO:0000313" key="9">
    <source>
        <dbReference type="EMBL" id="CUR58480.1"/>
    </source>
</evidence>
<dbReference type="SUPFAM" id="SSF103473">
    <property type="entry name" value="MFS general substrate transporter"/>
    <property type="match status" value="1"/>
</dbReference>
<evidence type="ECO:0000256" key="4">
    <source>
        <dbReference type="ARBA" id="ARBA00022692"/>
    </source>
</evidence>
<reference evidence="9" key="1">
    <citation type="submission" date="2015-08" db="EMBL/GenBank/DDBJ databases">
        <authorList>
            <person name="Babu N.S."/>
            <person name="Beckwith C.J."/>
            <person name="Beseler K.G."/>
            <person name="Brison A."/>
            <person name="Carone J.V."/>
            <person name="Caskin T.P."/>
            <person name="Diamond M."/>
            <person name="Durham M.E."/>
            <person name="Foxe J.M."/>
            <person name="Go M."/>
            <person name="Henderson B.A."/>
            <person name="Jones I.B."/>
            <person name="McGettigan J.A."/>
            <person name="Micheletti S.J."/>
            <person name="Nasrallah M.E."/>
            <person name="Ortiz D."/>
            <person name="Piller C.R."/>
            <person name="Privatt S.R."/>
            <person name="Schneider S.L."/>
            <person name="Sharp S."/>
            <person name="Smith T.C."/>
            <person name="Stanton J.D."/>
            <person name="Ullery H.E."/>
            <person name="Wilson R.J."/>
            <person name="Serrano M.G."/>
            <person name="Buck G."/>
            <person name="Lee V."/>
            <person name="Wang Y."/>
            <person name="Carvalho R."/>
            <person name="Voegtly L."/>
            <person name="Shi R."/>
            <person name="Duckworth R."/>
            <person name="Johnson A."/>
            <person name="Loviza R."/>
            <person name="Walstead R."/>
            <person name="Shah Z."/>
            <person name="Kiflezghi M."/>
            <person name="Wade K."/>
            <person name="Ball S.L."/>
            <person name="Bradley K.W."/>
            <person name="Asai D.J."/>
            <person name="Bowman C.A."/>
            <person name="Russell D.A."/>
            <person name="Pope W.H."/>
            <person name="Jacobs-Sera D."/>
            <person name="Hendrix R.W."/>
            <person name="Hatfull G.F."/>
        </authorList>
    </citation>
    <scope>NUCLEOTIDE SEQUENCE</scope>
</reference>
<evidence type="ECO:0000256" key="1">
    <source>
        <dbReference type="ARBA" id="ARBA00004651"/>
    </source>
</evidence>